<evidence type="ECO:0000256" key="1">
    <source>
        <dbReference type="SAM" id="MobiDB-lite"/>
    </source>
</evidence>
<evidence type="ECO:0000313" key="3">
    <source>
        <dbReference type="Proteomes" id="UP001163046"/>
    </source>
</evidence>
<comment type="caution">
    <text evidence="2">The sequence shown here is derived from an EMBL/GenBank/DDBJ whole genome shotgun (WGS) entry which is preliminary data.</text>
</comment>
<dbReference type="OrthoDB" id="10622203at2759"/>
<dbReference type="AlphaFoldDB" id="A0A9W9YIN3"/>
<keyword evidence="3" id="KW-1185">Reference proteome</keyword>
<organism evidence="2 3">
    <name type="scientific">Desmophyllum pertusum</name>
    <dbReference type="NCBI Taxonomy" id="174260"/>
    <lineage>
        <taxon>Eukaryota</taxon>
        <taxon>Metazoa</taxon>
        <taxon>Cnidaria</taxon>
        <taxon>Anthozoa</taxon>
        <taxon>Hexacorallia</taxon>
        <taxon>Scleractinia</taxon>
        <taxon>Caryophylliina</taxon>
        <taxon>Caryophylliidae</taxon>
        <taxon>Desmophyllum</taxon>
    </lineage>
</organism>
<reference evidence="2" key="1">
    <citation type="submission" date="2023-01" db="EMBL/GenBank/DDBJ databases">
        <title>Genome assembly of the deep-sea coral Lophelia pertusa.</title>
        <authorList>
            <person name="Herrera S."/>
            <person name="Cordes E."/>
        </authorList>
    </citation>
    <scope>NUCLEOTIDE SEQUENCE</scope>
    <source>
        <strain evidence="2">USNM1676648</strain>
        <tissue evidence="2">Polyp</tissue>
    </source>
</reference>
<sequence length="190" mass="21429">MSKGVRRQNEEASTEDTYLRGDVKASKARFPQTWMHATNSLNCMHKIKEHPKIRWSGPKGTGISPEDSKLDFRKMGSRLREDPERKRCKQRRSGSDTVQFLREHSEMEFQTKREEFKAKVMSSYFYLTNRSSTTGSSSVVRDVPMMAPGQAAVIDKSLVRSIVGHSLAALSPGTVQETVIAKLIEVALPK</sequence>
<evidence type="ECO:0000313" key="2">
    <source>
        <dbReference type="EMBL" id="KAJ7351728.1"/>
    </source>
</evidence>
<feature type="region of interest" description="Disordered" evidence="1">
    <location>
        <begin position="1"/>
        <end position="20"/>
    </location>
</feature>
<gene>
    <name evidence="2" type="ORF">OS493_035792</name>
</gene>
<name>A0A9W9YIN3_9CNID</name>
<dbReference type="EMBL" id="MU827357">
    <property type="protein sequence ID" value="KAJ7351728.1"/>
    <property type="molecule type" value="Genomic_DNA"/>
</dbReference>
<protein>
    <submittedName>
        <fullName evidence="2">Uncharacterized protein</fullName>
    </submittedName>
</protein>
<dbReference type="Proteomes" id="UP001163046">
    <property type="component" value="Unassembled WGS sequence"/>
</dbReference>
<accession>A0A9W9YIN3</accession>
<proteinExistence type="predicted"/>